<dbReference type="EMBL" id="PKMF04000147">
    <property type="protein sequence ID" value="KAK7847054.1"/>
    <property type="molecule type" value="Genomic_DNA"/>
</dbReference>
<dbReference type="Proteomes" id="UP000237347">
    <property type="component" value="Unassembled WGS sequence"/>
</dbReference>
<proteinExistence type="predicted"/>
<comment type="caution">
    <text evidence="2">The sequence shown here is derived from an EMBL/GenBank/DDBJ whole genome shotgun (WGS) entry which is preliminary data.</text>
</comment>
<evidence type="ECO:0000313" key="2">
    <source>
        <dbReference type="EMBL" id="KAK7847054.1"/>
    </source>
</evidence>
<keyword evidence="1" id="KW-1133">Transmembrane helix</keyword>
<name>A0AAW0L8D3_QUESU</name>
<keyword evidence="3" id="KW-1185">Reference proteome</keyword>
<dbReference type="AlphaFoldDB" id="A0AAW0L8D3"/>
<evidence type="ECO:0000313" key="3">
    <source>
        <dbReference type="Proteomes" id="UP000237347"/>
    </source>
</evidence>
<accession>A0AAW0L8D3</accession>
<keyword evidence="1" id="KW-0812">Transmembrane</keyword>
<reference evidence="2 3" key="1">
    <citation type="journal article" date="2018" name="Sci. Data">
        <title>The draft genome sequence of cork oak.</title>
        <authorList>
            <person name="Ramos A.M."/>
            <person name="Usie A."/>
            <person name="Barbosa P."/>
            <person name="Barros P.M."/>
            <person name="Capote T."/>
            <person name="Chaves I."/>
            <person name="Simoes F."/>
            <person name="Abreu I."/>
            <person name="Carrasquinho I."/>
            <person name="Faro C."/>
            <person name="Guimaraes J.B."/>
            <person name="Mendonca D."/>
            <person name="Nobrega F."/>
            <person name="Rodrigues L."/>
            <person name="Saibo N.J.M."/>
            <person name="Varela M.C."/>
            <person name="Egas C."/>
            <person name="Matos J."/>
            <person name="Miguel C.M."/>
            <person name="Oliveira M.M."/>
            <person name="Ricardo C.P."/>
            <person name="Goncalves S."/>
        </authorList>
    </citation>
    <scope>NUCLEOTIDE SEQUENCE [LARGE SCALE GENOMIC DNA]</scope>
    <source>
        <strain evidence="3">cv. HL8</strain>
    </source>
</reference>
<gene>
    <name evidence="2" type="ORF">CFP56_007212</name>
</gene>
<keyword evidence="1" id="KW-0472">Membrane</keyword>
<evidence type="ECO:0000256" key="1">
    <source>
        <dbReference type="SAM" id="Phobius"/>
    </source>
</evidence>
<organism evidence="2 3">
    <name type="scientific">Quercus suber</name>
    <name type="common">Cork oak</name>
    <dbReference type="NCBI Taxonomy" id="58331"/>
    <lineage>
        <taxon>Eukaryota</taxon>
        <taxon>Viridiplantae</taxon>
        <taxon>Streptophyta</taxon>
        <taxon>Embryophyta</taxon>
        <taxon>Tracheophyta</taxon>
        <taxon>Spermatophyta</taxon>
        <taxon>Magnoliopsida</taxon>
        <taxon>eudicotyledons</taxon>
        <taxon>Gunneridae</taxon>
        <taxon>Pentapetalae</taxon>
        <taxon>rosids</taxon>
        <taxon>fabids</taxon>
        <taxon>Fagales</taxon>
        <taxon>Fagaceae</taxon>
        <taxon>Quercus</taxon>
    </lineage>
</organism>
<sequence length="89" mass="9862">MCLGFTIASQMVYTLYLFIKAFLYFLSISNTAKSMLGAHSGKLWCKVIPFDGTICPHVLALASQGTINLLRTAMEERKASYGMDENDTT</sequence>
<protein>
    <submittedName>
        <fullName evidence="2">Uncharacterized protein</fullName>
    </submittedName>
</protein>
<feature type="transmembrane region" description="Helical" evidence="1">
    <location>
        <begin position="6"/>
        <end position="26"/>
    </location>
</feature>